<feature type="domain" description="Nudix hydrolase" evidence="8">
    <location>
        <begin position="112"/>
        <end position="242"/>
    </location>
</feature>
<keyword evidence="10" id="KW-1185">Reference proteome</keyword>
<protein>
    <recommendedName>
        <fullName evidence="4">GDP-mannose pyrophosphatase</fullName>
    </recommendedName>
    <alternativeName>
        <fullName evidence="6">GDP-mannose hydrolase</fullName>
    </alternativeName>
    <alternativeName>
        <fullName evidence="7">GDPMK</fullName>
    </alternativeName>
</protein>
<dbReference type="GO" id="GO:0006753">
    <property type="term" value="P:nucleoside phosphate metabolic process"/>
    <property type="evidence" value="ECO:0007669"/>
    <property type="project" value="TreeGrafter"/>
</dbReference>
<evidence type="ECO:0000259" key="8">
    <source>
        <dbReference type="PROSITE" id="PS51462"/>
    </source>
</evidence>
<evidence type="ECO:0000256" key="3">
    <source>
        <dbReference type="ARBA" id="ARBA00007275"/>
    </source>
</evidence>
<dbReference type="GO" id="GO:0016787">
    <property type="term" value="F:hydrolase activity"/>
    <property type="evidence" value="ECO:0007669"/>
    <property type="project" value="UniProtKB-KW"/>
</dbReference>
<evidence type="ECO:0000256" key="1">
    <source>
        <dbReference type="ARBA" id="ARBA00000847"/>
    </source>
</evidence>
<dbReference type="PANTHER" id="PTHR11839:SF18">
    <property type="entry name" value="NUDIX HYDROLASE DOMAIN-CONTAINING PROTEIN"/>
    <property type="match status" value="1"/>
</dbReference>
<dbReference type="KEGG" id="plt:Plut_1344"/>
<evidence type="ECO:0000313" key="9">
    <source>
        <dbReference type="EMBL" id="ABB24203.1"/>
    </source>
</evidence>
<evidence type="ECO:0000256" key="5">
    <source>
        <dbReference type="ARBA" id="ARBA00022801"/>
    </source>
</evidence>
<dbReference type="PROSITE" id="PS51462">
    <property type="entry name" value="NUDIX"/>
    <property type="match status" value="1"/>
</dbReference>
<gene>
    <name evidence="9" type="ordered locus">Plut_1344</name>
</gene>
<dbReference type="CDD" id="cd03424">
    <property type="entry name" value="NUDIX_ADPRase_Nudt5_UGPPase_Nudt14"/>
    <property type="match status" value="1"/>
</dbReference>
<dbReference type="PANTHER" id="PTHR11839">
    <property type="entry name" value="UDP/ADP-SUGAR PYROPHOSPHATASE"/>
    <property type="match status" value="1"/>
</dbReference>
<dbReference type="InterPro" id="IPR015797">
    <property type="entry name" value="NUDIX_hydrolase-like_dom_sf"/>
</dbReference>
<comment type="cofactor">
    <cofactor evidence="2">
        <name>Mg(2+)</name>
        <dbReference type="ChEBI" id="CHEBI:18420"/>
    </cofactor>
</comment>
<dbReference type="GO" id="GO:0019693">
    <property type="term" value="P:ribose phosphate metabolic process"/>
    <property type="evidence" value="ECO:0007669"/>
    <property type="project" value="TreeGrafter"/>
</dbReference>
<dbReference type="HOGENOM" id="CLU_1049081_0_0_10"/>
<evidence type="ECO:0000313" key="10">
    <source>
        <dbReference type="Proteomes" id="UP000002709"/>
    </source>
</evidence>
<dbReference type="STRING" id="319225.Plut_1344"/>
<dbReference type="AlphaFoldDB" id="Q3B378"/>
<dbReference type="Pfam" id="PF00293">
    <property type="entry name" value="NUDIX"/>
    <property type="match status" value="1"/>
</dbReference>
<dbReference type="Gene3D" id="3.90.79.10">
    <property type="entry name" value="Nucleoside Triphosphate Pyrophosphohydrolase"/>
    <property type="match status" value="1"/>
</dbReference>
<dbReference type="SUPFAM" id="SSF55811">
    <property type="entry name" value="Nudix"/>
    <property type="match status" value="1"/>
</dbReference>
<organism evidence="9 10">
    <name type="scientific">Chlorobium luteolum (strain DSM 273 / BCRC 81028 / 2530)</name>
    <name type="common">Pelodictyon luteolum</name>
    <dbReference type="NCBI Taxonomy" id="319225"/>
    <lineage>
        <taxon>Bacteria</taxon>
        <taxon>Pseudomonadati</taxon>
        <taxon>Chlorobiota</taxon>
        <taxon>Chlorobiia</taxon>
        <taxon>Chlorobiales</taxon>
        <taxon>Chlorobiaceae</taxon>
        <taxon>Chlorobium/Pelodictyon group</taxon>
        <taxon>Pelodictyon</taxon>
    </lineage>
</organism>
<evidence type="ECO:0000256" key="6">
    <source>
        <dbReference type="ARBA" id="ARBA00032162"/>
    </source>
</evidence>
<comment type="catalytic activity">
    <reaction evidence="1">
        <text>GDP-alpha-D-mannose + H2O = alpha-D-mannose 1-phosphate + GMP + 2 H(+)</text>
        <dbReference type="Rhea" id="RHEA:27978"/>
        <dbReference type="ChEBI" id="CHEBI:15377"/>
        <dbReference type="ChEBI" id="CHEBI:15378"/>
        <dbReference type="ChEBI" id="CHEBI:57527"/>
        <dbReference type="ChEBI" id="CHEBI:58115"/>
        <dbReference type="ChEBI" id="CHEBI:58409"/>
    </reaction>
</comment>
<dbReference type="EMBL" id="CP000096">
    <property type="protein sequence ID" value="ABB24203.1"/>
    <property type="molecule type" value="Genomic_DNA"/>
</dbReference>
<dbReference type="Proteomes" id="UP000002709">
    <property type="component" value="Chromosome"/>
</dbReference>
<accession>Q3B378</accession>
<dbReference type="InterPro" id="IPR000086">
    <property type="entry name" value="NUDIX_hydrolase_dom"/>
</dbReference>
<dbReference type="GO" id="GO:0005829">
    <property type="term" value="C:cytosol"/>
    <property type="evidence" value="ECO:0007669"/>
    <property type="project" value="TreeGrafter"/>
</dbReference>
<evidence type="ECO:0000256" key="2">
    <source>
        <dbReference type="ARBA" id="ARBA00001946"/>
    </source>
</evidence>
<dbReference type="RefSeq" id="WP_011358075.1">
    <property type="nucleotide sequence ID" value="NC_007512.1"/>
</dbReference>
<dbReference type="OrthoDB" id="9806150at2"/>
<comment type="similarity">
    <text evidence="3">Belongs to the Nudix hydrolase family. NudK subfamily.</text>
</comment>
<keyword evidence="5" id="KW-0378">Hydrolase</keyword>
<proteinExistence type="inferred from homology"/>
<evidence type="ECO:0000256" key="4">
    <source>
        <dbReference type="ARBA" id="ARBA00016377"/>
    </source>
</evidence>
<name>Q3B378_CHLL3</name>
<evidence type="ECO:0000256" key="7">
    <source>
        <dbReference type="ARBA" id="ARBA00032272"/>
    </source>
</evidence>
<reference evidence="10" key="1">
    <citation type="submission" date="2005-08" db="EMBL/GenBank/DDBJ databases">
        <title>Complete sequence of Pelodictyon luteolum DSM 273.</title>
        <authorList>
            <consortium name="US DOE Joint Genome Institute"/>
            <person name="Copeland A."/>
            <person name="Lucas S."/>
            <person name="Lapidus A."/>
            <person name="Barry K."/>
            <person name="Detter J.C."/>
            <person name="Glavina T."/>
            <person name="Hammon N."/>
            <person name="Israni S."/>
            <person name="Pitluck S."/>
            <person name="Bryant D."/>
            <person name="Schmutz J."/>
            <person name="Larimer F."/>
            <person name="Land M."/>
            <person name="Kyrpides N."/>
            <person name="Ivanova N."/>
            <person name="Richardson P."/>
        </authorList>
    </citation>
    <scope>NUCLEOTIDE SEQUENCE [LARGE SCALE GENOMIC DNA]</scope>
    <source>
        <strain evidence="10">DSM 273 / BCRC 81028 / 2530</strain>
    </source>
</reference>
<dbReference type="eggNOG" id="COG0494">
    <property type="taxonomic scope" value="Bacteria"/>
</dbReference>
<sequence length="265" mass="29958">MRLKNSRKSDECLNSRKSDECLNSRKSDECLNSRKSDECLNSRKSDECLNSRKSDECLNSRKSDEECTGSDEPQPWTILGTEYLHREPWLTLRRDRVKLQNGKVIDDYFVQEFPPWVNVIAVCENGRIVLIRQYRHGIGKVYYELPAGVHDREGESLLEAARRELREETGYGGGRWTRWMELSANPALQDNISTTFLAEGVKALGSQELDATEEISVTSVTPEDLLRIIDNGQMVQALHTAPLLRYLMTGGNGGLGRGSFGKENG</sequence>